<dbReference type="GO" id="GO:0005789">
    <property type="term" value="C:endoplasmic reticulum membrane"/>
    <property type="evidence" value="ECO:0007669"/>
    <property type="project" value="TreeGrafter"/>
</dbReference>
<dbReference type="PROSITE" id="PS01188">
    <property type="entry name" value="ELO"/>
    <property type="match status" value="1"/>
</dbReference>
<evidence type="ECO:0000313" key="11">
    <source>
        <dbReference type="EMBL" id="ACO11576.1"/>
    </source>
</evidence>
<evidence type="ECO:0000256" key="6">
    <source>
        <dbReference type="ARBA" id="ARBA00022989"/>
    </source>
</evidence>
<keyword evidence="2 10" id="KW-0444">Lipid biosynthesis</keyword>
<comment type="similarity">
    <text evidence="10">Belongs to the ELO family.</text>
</comment>
<dbReference type="InterPro" id="IPR030457">
    <property type="entry name" value="ELO_CS"/>
</dbReference>
<name>C1BRC3_CALRO</name>
<dbReference type="GO" id="GO:0030148">
    <property type="term" value="P:sphingolipid biosynthetic process"/>
    <property type="evidence" value="ECO:0007669"/>
    <property type="project" value="TreeGrafter"/>
</dbReference>
<keyword evidence="5 10" id="KW-0276">Fatty acid metabolism</keyword>
<evidence type="ECO:0000256" key="3">
    <source>
        <dbReference type="ARBA" id="ARBA00022679"/>
    </source>
</evidence>
<comment type="catalytic activity">
    <reaction evidence="10">
        <text>a very-long-chain acyl-CoA + malonyl-CoA + H(+) = a very-long-chain 3-oxoacyl-CoA + CO2 + CoA</text>
        <dbReference type="Rhea" id="RHEA:32727"/>
        <dbReference type="ChEBI" id="CHEBI:15378"/>
        <dbReference type="ChEBI" id="CHEBI:16526"/>
        <dbReference type="ChEBI" id="CHEBI:57287"/>
        <dbReference type="ChEBI" id="CHEBI:57384"/>
        <dbReference type="ChEBI" id="CHEBI:90725"/>
        <dbReference type="ChEBI" id="CHEBI:90736"/>
        <dbReference type="EC" id="2.3.1.199"/>
    </reaction>
</comment>
<dbReference type="GO" id="GO:0034625">
    <property type="term" value="P:fatty acid elongation, monounsaturated fatty acid"/>
    <property type="evidence" value="ECO:0007669"/>
    <property type="project" value="TreeGrafter"/>
</dbReference>
<dbReference type="Pfam" id="PF01151">
    <property type="entry name" value="ELO"/>
    <property type="match status" value="1"/>
</dbReference>
<keyword evidence="8 10" id="KW-0472">Membrane</keyword>
<evidence type="ECO:0000256" key="1">
    <source>
        <dbReference type="ARBA" id="ARBA00004141"/>
    </source>
</evidence>
<evidence type="ECO:0000256" key="2">
    <source>
        <dbReference type="ARBA" id="ARBA00022516"/>
    </source>
</evidence>
<keyword evidence="4 10" id="KW-0812">Transmembrane</keyword>
<evidence type="ECO:0000256" key="10">
    <source>
        <dbReference type="RuleBase" id="RU361115"/>
    </source>
</evidence>
<gene>
    <name evidence="11" type="primary">ELVL1</name>
</gene>
<reference evidence="11" key="1">
    <citation type="submission" date="2009-03" db="EMBL/GenBank/DDBJ databases">
        <title>Caligus rogercresseyi ESTs and full-length cDNAs.</title>
        <authorList>
            <person name="Yasuike M."/>
            <person name="von Schalburg K."/>
            <person name="Cooper G."/>
            <person name="Leong J."/>
            <person name="Jones S.R.M."/>
            <person name="Koop B.F."/>
        </authorList>
    </citation>
    <scope>NUCLEOTIDE SEQUENCE</scope>
    <source>
        <tissue evidence="11">Whole tissue</tissue>
    </source>
</reference>
<keyword evidence="3 10" id="KW-0808">Transferase</keyword>
<feature type="transmembrane region" description="Helical" evidence="10">
    <location>
        <begin position="200"/>
        <end position="220"/>
    </location>
</feature>
<sequence length="262" mass="31293">MYMSHWETRDVRLDNWPLMSSLWPTLVLSASYLYFIYSHGPKMMKSRQAFEMKGFMNLYNLVQIYGSMYMFINFLKGGWYNDYNLLCQPVDFDPDPSGKGMLMVQTCYICYLSKLLDLLDTVFFVLRKKDNQITFLHVFHHVSMPIYAWIEVRWVPGGHETFGPLINSFIHFLMYTYYFLSSFGPAMQKYLWWKRYLTQLQMIQFIMVLCKSSLLVFGFVDCGYPWQWSAVTAGFMVAFFILFFQFYVEAYLKKGRKNKKVN</sequence>
<evidence type="ECO:0000256" key="4">
    <source>
        <dbReference type="ARBA" id="ARBA00022692"/>
    </source>
</evidence>
<dbReference type="PANTHER" id="PTHR11157">
    <property type="entry name" value="FATTY ACID ACYL TRANSFERASE-RELATED"/>
    <property type="match status" value="1"/>
</dbReference>
<organism evidence="11">
    <name type="scientific">Caligus rogercresseyi</name>
    <name type="common">Sea louse</name>
    <dbReference type="NCBI Taxonomy" id="217165"/>
    <lineage>
        <taxon>Eukaryota</taxon>
        <taxon>Metazoa</taxon>
        <taxon>Ecdysozoa</taxon>
        <taxon>Arthropoda</taxon>
        <taxon>Crustacea</taxon>
        <taxon>Multicrustacea</taxon>
        <taxon>Hexanauplia</taxon>
        <taxon>Copepoda</taxon>
        <taxon>Siphonostomatoida</taxon>
        <taxon>Caligidae</taxon>
        <taxon>Caligus</taxon>
    </lineage>
</organism>
<keyword evidence="9 10" id="KW-0275">Fatty acid biosynthesis</keyword>
<dbReference type="EMBL" id="BT077152">
    <property type="protein sequence ID" value="ACO11576.1"/>
    <property type="molecule type" value="mRNA"/>
</dbReference>
<evidence type="ECO:0000256" key="7">
    <source>
        <dbReference type="ARBA" id="ARBA00023098"/>
    </source>
</evidence>
<dbReference type="EC" id="2.3.1.199" evidence="10"/>
<dbReference type="InterPro" id="IPR002076">
    <property type="entry name" value="ELO_fam"/>
</dbReference>
<feature type="transmembrane region" description="Helical" evidence="10">
    <location>
        <begin position="133"/>
        <end position="150"/>
    </location>
</feature>
<dbReference type="GO" id="GO:0042761">
    <property type="term" value="P:very long-chain fatty acid biosynthetic process"/>
    <property type="evidence" value="ECO:0007669"/>
    <property type="project" value="TreeGrafter"/>
</dbReference>
<feature type="transmembrane region" description="Helical" evidence="10">
    <location>
        <begin position="100"/>
        <end position="126"/>
    </location>
</feature>
<feature type="transmembrane region" description="Helical" evidence="10">
    <location>
        <begin position="162"/>
        <end position="180"/>
    </location>
</feature>
<keyword evidence="6 10" id="KW-1133">Transmembrane helix</keyword>
<dbReference type="AlphaFoldDB" id="C1BRC3"/>
<evidence type="ECO:0000256" key="5">
    <source>
        <dbReference type="ARBA" id="ARBA00022832"/>
    </source>
</evidence>
<dbReference type="GO" id="GO:0034626">
    <property type="term" value="P:fatty acid elongation, polyunsaturated fatty acid"/>
    <property type="evidence" value="ECO:0007669"/>
    <property type="project" value="TreeGrafter"/>
</dbReference>
<dbReference type="PANTHER" id="PTHR11157:SF69">
    <property type="entry name" value="ELONGATION OF VERY LONG CHAIN FATTY ACIDS PROTEIN 7"/>
    <property type="match status" value="1"/>
</dbReference>
<evidence type="ECO:0000256" key="8">
    <source>
        <dbReference type="ARBA" id="ARBA00023136"/>
    </source>
</evidence>
<feature type="transmembrane region" description="Helical" evidence="10">
    <location>
        <begin position="20"/>
        <end position="37"/>
    </location>
</feature>
<feature type="transmembrane region" description="Helical" evidence="10">
    <location>
        <begin position="226"/>
        <end position="248"/>
    </location>
</feature>
<protein>
    <recommendedName>
        <fullName evidence="10">Elongation of very long chain fatty acids protein</fullName>
        <ecNumber evidence="10">2.3.1.199</ecNumber>
    </recommendedName>
    <alternativeName>
        <fullName evidence="10">Very-long-chain 3-oxoacyl-CoA synthase</fullName>
    </alternativeName>
</protein>
<dbReference type="GO" id="GO:0009922">
    <property type="term" value="F:fatty acid elongase activity"/>
    <property type="evidence" value="ECO:0007669"/>
    <property type="project" value="UniProtKB-EC"/>
</dbReference>
<proteinExistence type="evidence at transcript level"/>
<evidence type="ECO:0000256" key="9">
    <source>
        <dbReference type="ARBA" id="ARBA00023160"/>
    </source>
</evidence>
<keyword evidence="7 10" id="KW-0443">Lipid metabolism</keyword>
<feature type="transmembrane region" description="Helical" evidence="10">
    <location>
        <begin position="58"/>
        <end position="80"/>
    </location>
</feature>
<accession>C1BRC3</accession>
<dbReference type="GO" id="GO:0019367">
    <property type="term" value="P:fatty acid elongation, saturated fatty acid"/>
    <property type="evidence" value="ECO:0007669"/>
    <property type="project" value="TreeGrafter"/>
</dbReference>
<comment type="subcellular location">
    <subcellularLocation>
        <location evidence="1">Membrane</location>
        <topology evidence="1">Multi-pass membrane protein</topology>
    </subcellularLocation>
</comment>